<dbReference type="Proteomes" id="UP001447188">
    <property type="component" value="Unassembled WGS sequence"/>
</dbReference>
<gene>
    <name evidence="1" type="ORF">Q9L58_002888</name>
</gene>
<protein>
    <submittedName>
        <fullName evidence="1">Uncharacterized protein</fullName>
    </submittedName>
</protein>
<evidence type="ECO:0000313" key="2">
    <source>
        <dbReference type="Proteomes" id="UP001447188"/>
    </source>
</evidence>
<keyword evidence="2" id="KW-1185">Reference proteome</keyword>
<proteinExistence type="predicted"/>
<reference evidence="1 2" key="1">
    <citation type="submission" date="2024-02" db="EMBL/GenBank/DDBJ databases">
        <title>Discinaceae phylogenomics.</title>
        <authorList>
            <person name="Dirks A.C."/>
            <person name="James T.Y."/>
        </authorList>
    </citation>
    <scope>NUCLEOTIDE SEQUENCE [LARGE SCALE GENOMIC DNA]</scope>
    <source>
        <strain evidence="1 2">ACD0624</strain>
    </source>
</reference>
<accession>A0ABR3GQC1</accession>
<sequence>MQSLTKPTPTWLSTTLTTLRTCTLTLLALSPPRRPSTLTTRLSALHTHILSAHHASQDLKANQIGHPLYQTKALLFATAVRTIERSLAALDATYHGGCEGMYNTYYATAQRMDGGCGADGPCVVRPLLREVYVDLGMVYAELTFGESVWADEFPHTRMLVGKIRGCDAWEGGWVFSKFAEDNPVCRWAEPAPRAPRPELQRGKIMPREAFPVVSVF</sequence>
<evidence type="ECO:0000313" key="1">
    <source>
        <dbReference type="EMBL" id="KAL0638107.1"/>
    </source>
</evidence>
<comment type="caution">
    <text evidence="1">The sequence shown here is derived from an EMBL/GenBank/DDBJ whole genome shotgun (WGS) entry which is preliminary data.</text>
</comment>
<organism evidence="1 2">
    <name type="scientific">Discina gigas</name>
    <dbReference type="NCBI Taxonomy" id="1032678"/>
    <lineage>
        <taxon>Eukaryota</taxon>
        <taxon>Fungi</taxon>
        <taxon>Dikarya</taxon>
        <taxon>Ascomycota</taxon>
        <taxon>Pezizomycotina</taxon>
        <taxon>Pezizomycetes</taxon>
        <taxon>Pezizales</taxon>
        <taxon>Discinaceae</taxon>
        <taxon>Discina</taxon>
    </lineage>
</organism>
<dbReference type="EMBL" id="JBBBZM010000026">
    <property type="protein sequence ID" value="KAL0638107.1"/>
    <property type="molecule type" value="Genomic_DNA"/>
</dbReference>
<name>A0ABR3GQC1_9PEZI</name>